<reference evidence="8" key="1">
    <citation type="submission" date="2021-03" db="EMBL/GenBank/DDBJ databases">
        <title>Whole genome sequence of Streptomyces bomunensis MMS17-BM035.</title>
        <authorList>
            <person name="Lee J.H."/>
        </authorList>
    </citation>
    <scope>NUCLEOTIDE SEQUENCE</scope>
    <source>
        <strain evidence="8">MMS17-BM035</strain>
    </source>
</reference>
<name>A0A940M5N8_9ACTN</name>
<feature type="transmembrane region" description="Helical" evidence="6">
    <location>
        <begin position="116"/>
        <end position="137"/>
    </location>
</feature>
<comment type="subcellular location">
    <subcellularLocation>
        <location evidence="1">Membrane</location>
        <topology evidence="1">Multi-pass membrane protein</topology>
    </subcellularLocation>
</comment>
<accession>A0A940M5N8</accession>
<protein>
    <submittedName>
        <fullName evidence="8">ABC transporter permease</fullName>
    </submittedName>
</protein>
<sequence>MTSTSAPARGPVAALRPVLRAGRSRTGVELKGYVRNRQALLFTSALPLLLLVVFATLFTGDAAGTGVPLRHVLVCGIIASGMMATTFLSLVVGIASDREDGTLKRLAATPLTPAGYVLGKAGQAVVVGLAETVLLLAVGRFGYGVALPDTAYRWWTLAWVTALGLVSCALAGIAFSRLTSTVKAALPATQIPYLVLQLISGVFFVFTSLPGSLRLAASCFPLKWIAQGLRSALLPGSFRAAEAAGGWEHGRTALVLGAWCVGGFLLCLLAFRRRPPGLR</sequence>
<dbReference type="PIRSF" id="PIRSF006648">
    <property type="entry name" value="DrrB"/>
    <property type="match status" value="1"/>
</dbReference>
<feature type="transmembrane region" description="Helical" evidence="6">
    <location>
        <begin position="253"/>
        <end position="271"/>
    </location>
</feature>
<organism evidence="8 9">
    <name type="scientific">Streptomyces montanisoli</name>
    <dbReference type="NCBI Taxonomy" id="2798581"/>
    <lineage>
        <taxon>Bacteria</taxon>
        <taxon>Bacillati</taxon>
        <taxon>Actinomycetota</taxon>
        <taxon>Actinomycetes</taxon>
        <taxon>Kitasatosporales</taxon>
        <taxon>Streptomycetaceae</taxon>
        <taxon>Streptomyces</taxon>
    </lineage>
</organism>
<evidence type="ECO:0000313" key="8">
    <source>
        <dbReference type="EMBL" id="MBP0456600.1"/>
    </source>
</evidence>
<dbReference type="GO" id="GO:0043190">
    <property type="term" value="C:ATP-binding cassette (ABC) transporter complex"/>
    <property type="evidence" value="ECO:0007669"/>
    <property type="project" value="InterPro"/>
</dbReference>
<dbReference type="RefSeq" id="WP_209338380.1">
    <property type="nucleotide sequence ID" value="NZ_JAGIQL010000007.1"/>
</dbReference>
<evidence type="ECO:0000256" key="5">
    <source>
        <dbReference type="ARBA" id="ARBA00023251"/>
    </source>
</evidence>
<feature type="domain" description="ABC transmembrane type-2" evidence="7">
    <location>
        <begin position="38"/>
        <end position="274"/>
    </location>
</feature>
<dbReference type="Proteomes" id="UP000670475">
    <property type="component" value="Unassembled WGS sequence"/>
</dbReference>
<evidence type="ECO:0000259" key="7">
    <source>
        <dbReference type="PROSITE" id="PS51012"/>
    </source>
</evidence>
<keyword evidence="5" id="KW-0046">Antibiotic resistance</keyword>
<feature type="transmembrane region" description="Helical" evidence="6">
    <location>
        <begin position="157"/>
        <end position="179"/>
    </location>
</feature>
<evidence type="ECO:0000313" key="9">
    <source>
        <dbReference type="Proteomes" id="UP000670475"/>
    </source>
</evidence>
<comment type="caution">
    <text evidence="8">The sequence shown here is derived from an EMBL/GenBank/DDBJ whole genome shotgun (WGS) entry which is preliminary data.</text>
</comment>
<evidence type="ECO:0000256" key="4">
    <source>
        <dbReference type="ARBA" id="ARBA00023136"/>
    </source>
</evidence>
<evidence type="ECO:0000256" key="2">
    <source>
        <dbReference type="ARBA" id="ARBA00022692"/>
    </source>
</evidence>
<dbReference type="GO" id="GO:0046677">
    <property type="term" value="P:response to antibiotic"/>
    <property type="evidence" value="ECO:0007669"/>
    <property type="project" value="UniProtKB-KW"/>
</dbReference>
<dbReference type="AlphaFoldDB" id="A0A940M5N8"/>
<dbReference type="InterPro" id="IPR013525">
    <property type="entry name" value="ABC2_TM"/>
</dbReference>
<evidence type="ECO:0000256" key="6">
    <source>
        <dbReference type="SAM" id="Phobius"/>
    </source>
</evidence>
<dbReference type="InterPro" id="IPR051784">
    <property type="entry name" value="Nod_factor_ABC_transporter"/>
</dbReference>
<dbReference type="InterPro" id="IPR047817">
    <property type="entry name" value="ABC2_TM_bact-type"/>
</dbReference>
<keyword evidence="3 6" id="KW-1133">Transmembrane helix</keyword>
<feature type="transmembrane region" description="Helical" evidence="6">
    <location>
        <begin position="71"/>
        <end position="95"/>
    </location>
</feature>
<keyword evidence="9" id="KW-1185">Reference proteome</keyword>
<gene>
    <name evidence="8" type="ORF">JFN87_03665</name>
</gene>
<dbReference type="InterPro" id="IPR000412">
    <property type="entry name" value="ABC_2_transport"/>
</dbReference>
<keyword evidence="4 6" id="KW-0472">Membrane</keyword>
<dbReference type="EMBL" id="JAGIQL010000007">
    <property type="protein sequence ID" value="MBP0456600.1"/>
    <property type="molecule type" value="Genomic_DNA"/>
</dbReference>
<dbReference type="PROSITE" id="PS51012">
    <property type="entry name" value="ABC_TM2"/>
    <property type="match status" value="1"/>
</dbReference>
<keyword evidence="2 6" id="KW-0812">Transmembrane</keyword>
<feature type="transmembrane region" description="Helical" evidence="6">
    <location>
        <begin position="39"/>
        <end position="59"/>
    </location>
</feature>
<dbReference type="GO" id="GO:0140359">
    <property type="term" value="F:ABC-type transporter activity"/>
    <property type="evidence" value="ECO:0007669"/>
    <property type="project" value="InterPro"/>
</dbReference>
<dbReference type="PANTHER" id="PTHR43229">
    <property type="entry name" value="NODULATION PROTEIN J"/>
    <property type="match status" value="1"/>
</dbReference>
<feature type="transmembrane region" description="Helical" evidence="6">
    <location>
        <begin position="191"/>
        <end position="213"/>
    </location>
</feature>
<dbReference type="PANTHER" id="PTHR43229:SF6">
    <property type="entry name" value="ABC-TYPE MULTIDRUG TRANSPORT SYSTEM, PERMEASE COMPONENT"/>
    <property type="match status" value="1"/>
</dbReference>
<dbReference type="Pfam" id="PF12698">
    <property type="entry name" value="ABC2_membrane_3"/>
    <property type="match status" value="1"/>
</dbReference>
<evidence type="ECO:0000256" key="1">
    <source>
        <dbReference type="ARBA" id="ARBA00004141"/>
    </source>
</evidence>
<proteinExistence type="predicted"/>
<evidence type="ECO:0000256" key="3">
    <source>
        <dbReference type="ARBA" id="ARBA00022989"/>
    </source>
</evidence>